<sequence>MRRWLPWLWLVVVSATAALSAPAAIQEKTPKKRVRIAVADPAEAAKDPDFAVQGEYVGGSGEQKLGAQVIARGLGEFEVVVYQGGLPGAGADMTTARRFKAARQENGSVTLQSPKASGTLQGGKFQFQQTTLEKIERQSPTLGARPPAQAVILFAQEGDEKNHWDKGKLLELSDGKFLTVSKTGNIRSKQKFNAFTLHLEFRLAWMPNSTGQARSNSGVYLQDRYECQVLDSFGLKGENNECGGIYTQHKPRVNMCFPPMVWQTYDIDFTPAVFDDTGKKVKNARATIRHNGVIIHENIEFPRETPGGQKEGPTPGPLHLQDHGDPVVYRNIWIVPKD</sequence>
<feature type="chain" id="PRO_5030691493" evidence="2">
    <location>
        <begin position="24"/>
        <end position="338"/>
    </location>
</feature>
<gene>
    <name evidence="4" type="ORF">H0921_13235</name>
</gene>
<dbReference type="PANTHER" id="PTHR33546:SF1">
    <property type="entry name" value="LARGE, MULTIFUNCTIONAL SECRETED PROTEIN"/>
    <property type="match status" value="1"/>
</dbReference>
<proteinExistence type="predicted"/>
<dbReference type="InterPro" id="IPR010496">
    <property type="entry name" value="AL/BT2_dom"/>
</dbReference>
<comment type="caution">
    <text evidence="4">The sequence shown here is derived from an EMBL/GenBank/DDBJ whole genome shotgun (WGS) entry which is preliminary data.</text>
</comment>
<dbReference type="Pfam" id="PF06439">
    <property type="entry name" value="3keto-disac_hyd"/>
    <property type="match status" value="1"/>
</dbReference>
<dbReference type="Proteomes" id="UP000542342">
    <property type="component" value="Unassembled WGS sequence"/>
</dbReference>
<name>A0A7V8VFL0_9BACT</name>
<accession>A0A7V8VFL0</accession>
<dbReference type="Gene3D" id="2.60.120.560">
    <property type="entry name" value="Exo-inulinase, domain 1"/>
    <property type="match status" value="1"/>
</dbReference>
<evidence type="ECO:0000313" key="5">
    <source>
        <dbReference type="Proteomes" id="UP000542342"/>
    </source>
</evidence>
<evidence type="ECO:0000256" key="1">
    <source>
        <dbReference type="SAM" id="MobiDB-lite"/>
    </source>
</evidence>
<feature type="region of interest" description="Disordered" evidence="1">
    <location>
        <begin position="301"/>
        <end position="321"/>
    </location>
</feature>
<keyword evidence="2" id="KW-0732">Signal</keyword>
<evidence type="ECO:0000313" key="4">
    <source>
        <dbReference type="EMBL" id="MBA2227120.1"/>
    </source>
</evidence>
<dbReference type="EMBL" id="JACEFB010000010">
    <property type="protein sequence ID" value="MBA2227120.1"/>
    <property type="molecule type" value="Genomic_DNA"/>
</dbReference>
<evidence type="ECO:0000259" key="3">
    <source>
        <dbReference type="Pfam" id="PF06439"/>
    </source>
</evidence>
<reference evidence="4 5" key="1">
    <citation type="submission" date="2020-07" db="EMBL/GenBank/DDBJ databases">
        <title>Thermogemmata thermophila gen. nov., sp. nov., a novel moderate thermophilic planctomycete from a Kamchatka hot spring.</title>
        <authorList>
            <person name="Elcheninov A.G."/>
            <person name="Podosokorskaya O.A."/>
            <person name="Kovaleva O.L."/>
            <person name="Novikov A."/>
            <person name="Bonch-Osmolovskaya E.A."/>
            <person name="Toshchakov S.V."/>
            <person name="Kublanov I.V."/>
        </authorList>
    </citation>
    <scope>NUCLEOTIDE SEQUENCE [LARGE SCALE GENOMIC DNA]</scope>
    <source>
        <strain evidence="4 5">2918</strain>
    </source>
</reference>
<keyword evidence="5" id="KW-1185">Reference proteome</keyword>
<protein>
    <submittedName>
        <fullName evidence="4">DUF1080 domain-containing protein</fullName>
    </submittedName>
</protein>
<feature type="signal peptide" evidence="2">
    <location>
        <begin position="1"/>
        <end position="23"/>
    </location>
</feature>
<dbReference type="RefSeq" id="WP_194538906.1">
    <property type="nucleotide sequence ID" value="NZ_JACEFB010000010.1"/>
</dbReference>
<dbReference type="PANTHER" id="PTHR33546">
    <property type="entry name" value="LARGE, MULTIFUNCTIONAL SECRETED PROTEIN-RELATED"/>
    <property type="match status" value="1"/>
</dbReference>
<dbReference type="AlphaFoldDB" id="A0A7V8VFL0"/>
<organism evidence="4 5">
    <name type="scientific">Thermogemmata fonticola</name>
    <dbReference type="NCBI Taxonomy" id="2755323"/>
    <lineage>
        <taxon>Bacteria</taxon>
        <taxon>Pseudomonadati</taxon>
        <taxon>Planctomycetota</taxon>
        <taxon>Planctomycetia</taxon>
        <taxon>Gemmatales</taxon>
        <taxon>Gemmataceae</taxon>
        <taxon>Thermogemmata</taxon>
    </lineage>
</organism>
<dbReference type="GO" id="GO:0016787">
    <property type="term" value="F:hydrolase activity"/>
    <property type="evidence" value="ECO:0007669"/>
    <property type="project" value="InterPro"/>
</dbReference>
<evidence type="ECO:0000256" key="2">
    <source>
        <dbReference type="SAM" id="SignalP"/>
    </source>
</evidence>
<feature type="domain" description="3-keto-alpha-glucoside-1,2-lyase/3-keto-2-hydroxy-glucal hydratase" evidence="3">
    <location>
        <begin position="162"/>
        <end position="334"/>
    </location>
</feature>